<dbReference type="Gene3D" id="3.30.450.40">
    <property type="match status" value="1"/>
</dbReference>
<dbReference type="SUPFAM" id="SSF47384">
    <property type="entry name" value="Homodimeric domain of signal transducing histidine kinase"/>
    <property type="match status" value="1"/>
</dbReference>
<name>A0A1I1B3D5_9ACTN</name>
<feature type="region of interest" description="Disordered" evidence="9">
    <location>
        <begin position="593"/>
        <end position="618"/>
    </location>
</feature>
<dbReference type="InterPro" id="IPR004358">
    <property type="entry name" value="Sig_transdc_His_kin-like_C"/>
</dbReference>
<evidence type="ECO:0000256" key="1">
    <source>
        <dbReference type="ARBA" id="ARBA00000085"/>
    </source>
</evidence>
<dbReference type="RefSeq" id="WP_091201364.1">
    <property type="nucleotide sequence ID" value="NZ_FOKC01000013.1"/>
</dbReference>
<evidence type="ECO:0000256" key="4">
    <source>
        <dbReference type="ARBA" id="ARBA00022553"/>
    </source>
</evidence>
<dbReference type="SMART" id="SM00387">
    <property type="entry name" value="HATPase_c"/>
    <property type="match status" value="1"/>
</dbReference>
<dbReference type="Gene3D" id="3.30.565.10">
    <property type="entry name" value="Histidine kinase-like ATPase, C-terminal domain"/>
    <property type="match status" value="1"/>
</dbReference>
<dbReference type="SMART" id="SM00388">
    <property type="entry name" value="HisKA"/>
    <property type="match status" value="1"/>
</dbReference>
<dbReference type="EMBL" id="FOKC01000013">
    <property type="protein sequence ID" value="SFB44884.1"/>
    <property type="molecule type" value="Genomic_DNA"/>
</dbReference>
<evidence type="ECO:0000259" key="10">
    <source>
        <dbReference type="PROSITE" id="PS50109"/>
    </source>
</evidence>
<dbReference type="InterPro" id="IPR003594">
    <property type="entry name" value="HATPase_dom"/>
</dbReference>
<dbReference type="SUPFAM" id="SSF55781">
    <property type="entry name" value="GAF domain-like"/>
    <property type="match status" value="1"/>
</dbReference>
<evidence type="ECO:0000313" key="11">
    <source>
        <dbReference type="EMBL" id="PKH40197.1"/>
    </source>
</evidence>
<evidence type="ECO:0000256" key="9">
    <source>
        <dbReference type="SAM" id="MobiDB-lite"/>
    </source>
</evidence>
<dbReference type="PROSITE" id="PS50109">
    <property type="entry name" value="HIS_KIN"/>
    <property type="match status" value="1"/>
</dbReference>
<dbReference type="InterPro" id="IPR050736">
    <property type="entry name" value="Sensor_HK_Regulatory"/>
</dbReference>
<dbReference type="InterPro" id="IPR036097">
    <property type="entry name" value="HisK_dim/P_sf"/>
</dbReference>
<keyword evidence="4" id="KW-0597">Phosphoprotein</keyword>
<dbReference type="Pfam" id="PF02518">
    <property type="entry name" value="HATPase_c"/>
    <property type="match status" value="1"/>
</dbReference>
<keyword evidence="8" id="KW-0175">Coiled coil</keyword>
<evidence type="ECO:0000256" key="2">
    <source>
        <dbReference type="ARBA" id="ARBA00004236"/>
    </source>
</evidence>
<dbReference type="Proteomes" id="UP000199113">
    <property type="component" value="Unassembled WGS sequence"/>
</dbReference>
<reference evidence="12" key="1">
    <citation type="submission" date="2016-10" db="EMBL/GenBank/DDBJ databases">
        <authorList>
            <person name="de Groot N.N."/>
        </authorList>
    </citation>
    <scope>NUCLEOTIDE SEQUENCE [LARGE SCALE GENOMIC DNA]</scope>
    <source>
        <strain evidence="12">CGMCC 1.10697</strain>
    </source>
</reference>
<dbReference type="EMBL" id="PJBV01000020">
    <property type="protein sequence ID" value="PKH40197.1"/>
    <property type="molecule type" value="Genomic_DNA"/>
</dbReference>
<evidence type="ECO:0000256" key="6">
    <source>
        <dbReference type="ARBA" id="ARBA00022777"/>
    </source>
</evidence>
<dbReference type="SUPFAM" id="SSF55874">
    <property type="entry name" value="ATPase domain of HSP90 chaperone/DNA topoisomerase II/histidine kinase"/>
    <property type="match status" value="1"/>
</dbReference>
<keyword evidence="14" id="KW-1185">Reference proteome</keyword>
<keyword evidence="6 12" id="KW-0418">Kinase</keyword>
<dbReference type="EC" id="2.7.13.3" evidence="3"/>
<dbReference type="PANTHER" id="PTHR43711">
    <property type="entry name" value="TWO-COMPONENT HISTIDINE KINASE"/>
    <property type="match status" value="1"/>
</dbReference>
<gene>
    <name evidence="11" type="ORF">CXG46_13665</name>
    <name evidence="12" type="ORF">SAMN05192575_11364</name>
</gene>
<dbReference type="AlphaFoldDB" id="A0A1I1B3D5"/>
<dbReference type="CDD" id="cd00082">
    <property type="entry name" value="HisKA"/>
    <property type="match status" value="1"/>
</dbReference>
<comment type="subcellular location">
    <subcellularLocation>
        <location evidence="2">Cell membrane</location>
    </subcellularLocation>
</comment>
<evidence type="ECO:0000256" key="7">
    <source>
        <dbReference type="ARBA" id="ARBA00023012"/>
    </source>
</evidence>
<dbReference type="GO" id="GO:0005886">
    <property type="term" value="C:plasma membrane"/>
    <property type="evidence" value="ECO:0007669"/>
    <property type="project" value="UniProtKB-SubCell"/>
</dbReference>
<feature type="coiled-coil region" evidence="8">
    <location>
        <begin position="349"/>
        <end position="376"/>
    </location>
</feature>
<protein>
    <recommendedName>
        <fullName evidence="3">histidine kinase</fullName>
        <ecNumber evidence="3">2.7.13.3</ecNumber>
    </recommendedName>
</protein>
<dbReference type="STRING" id="748909.SAMN05192575_11364"/>
<evidence type="ECO:0000256" key="5">
    <source>
        <dbReference type="ARBA" id="ARBA00022679"/>
    </source>
</evidence>
<feature type="domain" description="Histidine kinase" evidence="10">
    <location>
        <begin position="376"/>
        <end position="594"/>
    </location>
</feature>
<dbReference type="Gene3D" id="1.10.287.130">
    <property type="match status" value="1"/>
</dbReference>
<dbReference type="GO" id="GO:0000155">
    <property type="term" value="F:phosphorelay sensor kinase activity"/>
    <property type="evidence" value="ECO:0007669"/>
    <property type="project" value="InterPro"/>
</dbReference>
<accession>A0A1I1B3D5</accession>
<proteinExistence type="predicted"/>
<dbReference type="InterPro" id="IPR036890">
    <property type="entry name" value="HATPase_C_sf"/>
</dbReference>
<feature type="compositionally biased region" description="Polar residues" evidence="9">
    <location>
        <begin position="603"/>
        <end position="612"/>
    </location>
</feature>
<dbReference type="InterPro" id="IPR003661">
    <property type="entry name" value="HisK_dim/P_dom"/>
</dbReference>
<reference evidence="11 14" key="2">
    <citation type="submission" date="2017-12" db="EMBL/GenBank/DDBJ databases">
        <title>Pharmacopeia of the Arctic Ocean.</title>
        <authorList>
            <person name="Collins E."/>
            <person name="Ducluzeau A.-L."/>
        </authorList>
    </citation>
    <scope>NUCLEOTIDE SEQUENCE [LARGE SCALE GENOMIC DNA]</scope>
    <source>
        <strain evidence="11 14">DSM 23325</strain>
    </source>
</reference>
<dbReference type="PANTHER" id="PTHR43711:SF28">
    <property type="entry name" value="SENSOR HISTIDINE KINASE YXDK"/>
    <property type="match status" value="1"/>
</dbReference>
<evidence type="ECO:0000313" key="13">
    <source>
        <dbReference type="Proteomes" id="UP000199113"/>
    </source>
</evidence>
<dbReference type="CDD" id="cd00075">
    <property type="entry name" value="HATPase"/>
    <property type="match status" value="1"/>
</dbReference>
<keyword evidence="7" id="KW-0902">Two-component regulatory system</keyword>
<dbReference type="PRINTS" id="PR00344">
    <property type="entry name" value="BCTRLSENSOR"/>
</dbReference>
<evidence type="ECO:0000313" key="14">
    <source>
        <dbReference type="Proteomes" id="UP000233565"/>
    </source>
</evidence>
<evidence type="ECO:0000256" key="3">
    <source>
        <dbReference type="ARBA" id="ARBA00012438"/>
    </source>
</evidence>
<comment type="catalytic activity">
    <reaction evidence="1">
        <text>ATP + protein L-histidine = ADP + protein N-phospho-L-histidine.</text>
        <dbReference type="EC" id="2.7.13.3"/>
    </reaction>
</comment>
<dbReference type="Pfam" id="PF00512">
    <property type="entry name" value="HisKA"/>
    <property type="match status" value="1"/>
</dbReference>
<evidence type="ECO:0000313" key="12">
    <source>
        <dbReference type="EMBL" id="SFB44884.1"/>
    </source>
</evidence>
<dbReference type="InterPro" id="IPR029016">
    <property type="entry name" value="GAF-like_dom_sf"/>
</dbReference>
<dbReference type="Proteomes" id="UP000233565">
    <property type="component" value="Unassembled WGS sequence"/>
</dbReference>
<keyword evidence="5" id="KW-0808">Transferase</keyword>
<dbReference type="OrthoDB" id="9757990at2"/>
<evidence type="ECO:0000256" key="8">
    <source>
        <dbReference type="SAM" id="Coils"/>
    </source>
</evidence>
<dbReference type="InterPro" id="IPR005467">
    <property type="entry name" value="His_kinase_dom"/>
</dbReference>
<organism evidence="12 13">
    <name type="scientific">Nocardioides alpinus</name>
    <dbReference type="NCBI Taxonomy" id="748909"/>
    <lineage>
        <taxon>Bacteria</taxon>
        <taxon>Bacillati</taxon>
        <taxon>Actinomycetota</taxon>
        <taxon>Actinomycetes</taxon>
        <taxon>Propionibacteriales</taxon>
        <taxon>Nocardioidaceae</taxon>
        <taxon>Nocardioides</taxon>
    </lineage>
</organism>
<sequence length="618" mass="68216">MDQGRAGERRTRDLSWGDARARALMHALARDAATRAGFRVCAIEVVRPKGLLEFVAIYGDMTSAEERLGTASRLADMQAVFADGESFGHFIWIPDESFSDDTRERIDGVVVIPDIPTTGNPEDWHPMDMLVAQIADERGDLRALLYLDVPSDLRRPDKDRLLEISDELAMTLRSVVTAVEREEYADHMRVIRATRRLARSNPARHDVGHLLREARTTLLGALSVDELEIHLFLDQGDEKHDSLGLGMAPDVRRALDEAAARAWTDQRVLIIEATHIWGDPDLDLAHADWFTRALAAAGFEAVVVAPVGVDDEVLGMLMAARRTGSRRWTDGEGVAALELGHDLGRAIANAHATQRERRLLEELRELEEARHRFLRELTHEINNPMTVIAANAEFLAGSEFASERDHRRAQAILRGSERLGDLLEGLAMLSRVSDPQHPPSMQRMDLVPIVDDALGSMTAVADKANVTLHLVGDTREAIVFADPREIASAVTNLVDNAVKYSNTGDEIWLGVERRGDGSFSFSCRDEGIGISDADQEKLFLPLFRSTNEDALNRPGTGLGLGIVREIMQRHGGTVEVESRLGRGTHVRLHFPPLPQVEVPGPSPRSSFTQAGTNRLAGP</sequence>